<evidence type="ECO:0000313" key="3">
    <source>
        <dbReference type="Proteomes" id="UP001062223"/>
    </source>
</evidence>
<organism evidence="2 3">
    <name type="scientific">Curtobacterium poinsettiae</name>
    <dbReference type="NCBI Taxonomy" id="159612"/>
    <lineage>
        <taxon>Bacteria</taxon>
        <taxon>Bacillati</taxon>
        <taxon>Actinomycetota</taxon>
        <taxon>Actinomycetes</taxon>
        <taxon>Micrococcales</taxon>
        <taxon>Microbacteriaceae</taxon>
        <taxon>Curtobacterium</taxon>
    </lineage>
</organism>
<dbReference type="AlphaFoldDB" id="A0A9Q9T225"/>
<accession>A0A9Q9T225</accession>
<reference evidence="2" key="1">
    <citation type="submission" date="2022-09" db="EMBL/GenBank/DDBJ databases">
        <title>Taxonomy of Curtobacterium flaccumfaciens.</title>
        <authorList>
            <person name="Osdaghi E."/>
            <person name="Taghavi S.M."/>
            <person name="Hamidizade M."/>
            <person name="Abachi H."/>
            <person name="Fazliarab A."/>
            <person name="Baeyen S."/>
            <person name="Portier P."/>
            <person name="Van Vaerenbergh J."/>
            <person name="Jacques M.-A."/>
        </authorList>
    </citation>
    <scope>NUCLEOTIDE SEQUENCE</scope>
    <source>
        <strain evidence="2">AGQB46</strain>
    </source>
</reference>
<evidence type="ECO:0000313" key="2">
    <source>
        <dbReference type="EMBL" id="UYC79281.1"/>
    </source>
</evidence>
<dbReference type="Proteomes" id="UP001062223">
    <property type="component" value="Chromosome"/>
</dbReference>
<feature type="region of interest" description="Disordered" evidence="1">
    <location>
        <begin position="1"/>
        <end position="20"/>
    </location>
</feature>
<sequence>MDEQPEPGATASVSRTTAERRTTEIQDRLIGAIPDDVIASSRAIDWTLLACSDSAVSAAGGAAITLARPVDVDETYDAITAAVRDDGYTAAIDTTDKGAKRLTLTGTNDDQYLITIYNDTKKVRLSSFSRCFPGSLNDD</sequence>
<evidence type="ECO:0000256" key="1">
    <source>
        <dbReference type="SAM" id="MobiDB-lite"/>
    </source>
</evidence>
<protein>
    <submittedName>
        <fullName evidence="2">Uncharacterized protein</fullName>
    </submittedName>
</protein>
<dbReference type="EMBL" id="CP106879">
    <property type="protein sequence ID" value="UYC79281.1"/>
    <property type="molecule type" value="Genomic_DNA"/>
</dbReference>
<name>A0A9Q9T225_9MICO</name>
<proteinExistence type="predicted"/>
<dbReference type="KEGG" id="cpoi:OE229_08930"/>
<gene>
    <name evidence="2" type="ORF">OE229_08930</name>
</gene>
<dbReference type="RefSeq" id="WP_259581266.1">
    <property type="nucleotide sequence ID" value="NZ_CP106879.1"/>
</dbReference>